<sequence>MIGVILATEFFFFLKFLNFALLFRVRSTQRVFLGGISFSNGSRFLEGFLGEFYDRPLRIFRKIVLHDPAFLFSEFLERISILPFEENF</sequence>
<feature type="transmembrane region" description="Helical" evidence="1">
    <location>
        <begin position="6"/>
        <end position="23"/>
    </location>
</feature>
<evidence type="ECO:0000313" key="2">
    <source>
        <dbReference type="EMBL" id="RHX83947.1"/>
    </source>
</evidence>
<gene>
    <name evidence="2" type="ORF">DLM75_23320</name>
</gene>
<dbReference type="AlphaFoldDB" id="A0A396YR47"/>
<protein>
    <submittedName>
        <fullName evidence="2">Uncharacterized protein</fullName>
    </submittedName>
</protein>
<organism evidence="2 3">
    <name type="scientific">Leptospira stimsonii</name>
    <dbReference type="NCBI Taxonomy" id="2202203"/>
    <lineage>
        <taxon>Bacteria</taxon>
        <taxon>Pseudomonadati</taxon>
        <taxon>Spirochaetota</taxon>
        <taxon>Spirochaetia</taxon>
        <taxon>Leptospirales</taxon>
        <taxon>Leptospiraceae</taxon>
        <taxon>Leptospira</taxon>
    </lineage>
</organism>
<reference evidence="3" key="1">
    <citation type="submission" date="2018-05" db="EMBL/GenBank/DDBJ databases">
        <title>Leptospira yasudae sp. nov. and Leptospira stimsonii sp. nov., two pathogenic species of the genus Leptospira isolated from environmental sources.</title>
        <authorList>
            <person name="Casanovas-Massana A."/>
            <person name="Hamond C."/>
            <person name="Santos L.A."/>
            <person name="Hacker K.P."/>
            <person name="Balassiano I."/>
            <person name="Medeiros M.A."/>
            <person name="Reis M.G."/>
            <person name="Ko A.I."/>
            <person name="Wunder E.A."/>
        </authorList>
    </citation>
    <scope>NUCLEOTIDE SEQUENCE [LARGE SCALE GENOMIC DNA]</scope>
    <source>
        <strain evidence="3">Yale</strain>
    </source>
</reference>
<comment type="caution">
    <text evidence="2">The sequence shown here is derived from an EMBL/GenBank/DDBJ whole genome shotgun (WGS) entry which is preliminary data.</text>
</comment>
<evidence type="ECO:0000313" key="3">
    <source>
        <dbReference type="Proteomes" id="UP000265798"/>
    </source>
</evidence>
<keyword evidence="1" id="KW-0812">Transmembrane</keyword>
<name>A0A396YR47_9LEPT</name>
<dbReference type="Proteomes" id="UP000265798">
    <property type="component" value="Unassembled WGS sequence"/>
</dbReference>
<accession>A0A396YR47</accession>
<evidence type="ECO:0000256" key="1">
    <source>
        <dbReference type="SAM" id="Phobius"/>
    </source>
</evidence>
<keyword evidence="1" id="KW-1133">Transmembrane helix</keyword>
<proteinExistence type="predicted"/>
<keyword evidence="1" id="KW-0472">Membrane</keyword>
<dbReference type="EMBL" id="QHCT01000015">
    <property type="protein sequence ID" value="RHX83947.1"/>
    <property type="molecule type" value="Genomic_DNA"/>
</dbReference>